<dbReference type="AlphaFoldDB" id="A0A433RSX1"/>
<dbReference type="RefSeq" id="WP_126990692.1">
    <property type="nucleotide sequence ID" value="NZ_JTFC01000031.1"/>
</dbReference>
<feature type="binding site" evidence="2">
    <location>
        <position position="97"/>
    </location>
    <ligand>
        <name>Mn(2+)</name>
        <dbReference type="ChEBI" id="CHEBI:29035"/>
        <label>2</label>
    </ligand>
</feature>
<evidence type="ECO:0000259" key="3">
    <source>
        <dbReference type="Pfam" id="PF07687"/>
    </source>
</evidence>
<evidence type="ECO:0000256" key="1">
    <source>
        <dbReference type="ARBA" id="ARBA00022801"/>
    </source>
</evidence>
<dbReference type="OrthoDB" id="2416606at2"/>
<accession>A0A433RSX1</accession>
<keyword evidence="1 4" id="KW-0378">Hydrolase</keyword>
<sequence>MMDLQQKLVAYRRELHEHPELSFHEYETTKRLTNWLTEAGIDIVDFGLETGVVAEIKGAQAGPLIALRADIDALPITEQSGVTFTSKNDGIMHACGHDFHATSILGAALLLKERVAELKGTVRIIFQPAEEVAQGADYVVKKGVLQNVAAIFGMHNKPELPVGTIGVKSGSLMASVDRFELDVVGIGGHAGIPNDTIDPIVIASQIVAGFQSIVSRNLSPFSNTVVSVTKFQAGNTWNVIPEKAELEGTVRSFQEVDRETTGKRMRALAEGIAASYGAKADFRWFPYLPVVDNAARFETVAREAAEAIGYVAVEAIPNPAGEDFAFYQQTIPGFFVWMGVDGPHGWHHPAFRLTEDALSVAANYFAELAVRVLAQWQEA</sequence>
<dbReference type="PIRSF" id="PIRSF005962">
    <property type="entry name" value="Pept_M20D_amidohydro"/>
    <property type="match status" value="1"/>
</dbReference>
<dbReference type="InterPro" id="IPR036264">
    <property type="entry name" value="Bact_exopeptidase_dim_dom"/>
</dbReference>
<dbReference type="InterPro" id="IPR011650">
    <property type="entry name" value="Peptidase_M20_dimer"/>
</dbReference>
<feature type="binding site" evidence="2">
    <location>
        <position position="155"/>
    </location>
    <ligand>
        <name>Mn(2+)</name>
        <dbReference type="ChEBI" id="CHEBI:29035"/>
        <label>2</label>
    </ligand>
</feature>
<comment type="caution">
    <text evidence="4">The sequence shown here is derived from an EMBL/GenBank/DDBJ whole genome shotgun (WGS) entry which is preliminary data.</text>
</comment>
<dbReference type="PANTHER" id="PTHR11014:SF63">
    <property type="entry name" value="METALLOPEPTIDASE, PUTATIVE (AFU_ORTHOLOGUE AFUA_6G09600)-RELATED"/>
    <property type="match status" value="1"/>
</dbReference>
<keyword evidence="2" id="KW-0479">Metal-binding</keyword>
<feature type="binding site" evidence="2">
    <location>
        <position position="131"/>
    </location>
    <ligand>
        <name>Mn(2+)</name>
        <dbReference type="ChEBI" id="CHEBI:29035"/>
        <label>2</label>
    </ligand>
</feature>
<reference evidence="4 5" key="1">
    <citation type="submission" date="2014-11" db="EMBL/GenBank/DDBJ databases">
        <title>Genome sequence and analysis of novel Kurthia sp.</title>
        <authorList>
            <person name="Lawson J.N."/>
            <person name="Gonzalez J.E."/>
            <person name="Rinauldi L."/>
            <person name="Xuan Z."/>
            <person name="Firman A."/>
            <person name="Shaddox L."/>
            <person name="Trudeau A."/>
            <person name="Shah S."/>
            <person name="Reiman D."/>
        </authorList>
    </citation>
    <scope>NUCLEOTIDE SEQUENCE [LARGE SCALE GENOMIC DNA]</scope>
    <source>
        <strain evidence="4 5">3B1D</strain>
    </source>
</reference>
<organism evidence="4 5">
    <name type="scientific">Candidatus Kurthia intestinigallinarum</name>
    <dbReference type="NCBI Taxonomy" id="1562256"/>
    <lineage>
        <taxon>Bacteria</taxon>
        <taxon>Bacillati</taxon>
        <taxon>Bacillota</taxon>
        <taxon>Bacilli</taxon>
        <taxon>Bacillales</taxon>
        <taxon>Caryophanaceae</taxon>
        <taxon>Kurthia</taxon>
    </lineage>
</organism>
<evidence type="ECO:0000256" key="2">
    <source>
        <dbReference type="PIRSR" id="PIRSR005962-1"/>
    </source>
</evidence>
<dbReference type="EMBL" id="JTFC01000031">
    <property type="protein sequence ID" value="RUS55238.1"/>
    <property type="molecule type" value="Genomic_DNA"/>
</dbReference>
<dbReference type="SUPFAM" id="SSF53187">
    <property type="entry name" value="Zn-dependent exopeptidases"/>
    <property type="match status" value="1"/>
</dbReference>
<keyword evidence="2" id="KW-0464">Manganese</keyword>
<dbReference type="NCBIfam" id="TIGR01891">
    <property type="entry name" value="amidohydrolases"/>
    <property type="match status" value="1"/>
</dbReference>
<gene>
    <name evidence="4" type="ORF">QI30_09830</name>
</gene>
<dbReference type="FunFam" id="3.30.70.360:FF:000001">
    <property type="entry name" value="N-acetyldiaminopimelate deacetylase"/>
    <property type="match status" value="1"/>
</dbReference>
<dbReference type="SUPFAM" id="SSF55031">
    <property type="entry name" value="Bacterial exopeptidase dimerisation domain"/>
    <property type="match status" value="1"/>
</dbReference>
<feature type="binding site" evidence="2">
    <location>
        <position position="95"/>
    </location>
    <ligand>
        <name>Mn(2+)</name>
        <dbReference type="ChEBI" id="CHEBI:29035"/>
        <label>2</label>
    </ligand>
</feature>
<dbReference type="Gene3D" id="3.30.70.360">
    <property type="match status" value="1"/>
</dbReference>
<dbReference type="Pfam" id="PF07687">
    <property type="entry name" value="M20_dimer"/>
    <property type="match status" value="1"/>
</dbReference>
<feature type="domain" description="Peptidase M20 dimerisation" evidence="3">
    <location>
        <begin position="178"/>
        <end position="274"/>
    </location>
</feature>
<dbReference type="Gene3D" id="3.40.630.10">
    <property type="entry name" value="Zn peptidases"/>
    <property type="match status" value="1"/>
</dbReference>
<name>A0A433RSX1_9BACL</name>
<dbReference type="Proteomes" id="UP000288623">
    <property type="component" value="Unassembled WGS sequence"/>
</dbReference>
<dbReference type="InterPro" id="IPR017439">
    <property type="entry name" value="Amidohydrolase"/>
</dbReference>
<dbReference type="GO" id="GO:0050118">
    <property type="term" value="F:N-acetyldiaminopimelate deacetylase activity"/>
    <property type="evidence" value="ECO:0007669"/>
    <property type="project" value="UniProtKB-ARBA"/>
</dbReference>
<keyword evidence="5" id="KW-1185">Reference proteome</keyword>
<dbReference type="GO" id="GO:0046872">
    <property type="term" value="F:metal ion binding"/>
    <property type="evidence" value="ECO:0007669"/>
    <property type="project" value="UniProtKB-KW"/>
</dbReference>
<dbReference type="InterPro" id="IPR002933">
    <property type="entry name" value="Peptidase_M20"/>
</dbReference>
<proteinExistence type="predicted"/>
<dbReference type="GO" id="GO:0019877">
    <property type="term" value="P:diaminopimelate biosynthetic process"/>
    <property type="evidence" value="ECO:0007669"/>
    <property type="project" value="UniProtKB-ARBA"/>
</dbReference>
<comment type="cofactor">
    <cofactor evidence="2">
        <name>Mn(2+)</name>
        <dbReference type="ChEBI" id="CHEBI:29035"/>
    </cofactor>
    <text evidence="2">The Mn(2+) ion enhances activity.</text>
</comment>
<evidence type="ECO:0000313" key="5">
    <source>
        <dbReference type="Proteomes" id="UP000288623"/>
    </source>
</evidence>
<protein>
    <submittedName>
        <fullName evidence="4">Hydrolase</fullName>
    </submittedName>
</protein>
<evidence type="ECO:0000313" key="4">
    <source>
        <dbReference type="EMBL" id="RUS55238.1"/>
    </source>
</evidence>
<dbReference type="Pfam" id="PF01546">
    <property type="entry name" value="Peptidase_M20"/>
    <property type="match status" value="1"/>
</dbReference>
<feature type="binding site" evidence="2">
    <location>
        <position position="347"/>
    </location>
    <ligand>
        <name>Mn(2+)</name>
        <dbReference type="ChEBI" id="CHEBI:29035"/>
        <label>2</label>
    </ligand>
</feature>
<dbReference type="PANTHER" id="PTHR11014">
    <property type="entry name" value="PEPTIDASE M20 FAMILY MEMBER"/>
    <property type="match status" value="1"/>
</dbReference>